<organism evidence="1">
    <name type="scientific">Arundo donax</name>
    <name type="common">Giant reed</name>
    <name type="synonym">Donax arundinaceus</name>
    <dbReference type="NCBI Taxonomy" id="35708"/>
    <lineage>
        <taxon>Eukaryota</taxon>
        <taxon>Viridiplantae</taxon>
        <taxon>Streptophyta</taxon>
        <taxon>Embryophyta</taxon>
        <taxon>Tracheophyta</taxon>
        <taxon>Spermatophyta</taxon>
        <taxon>Magnoliopsida</taxon>
        <taxon>Liliopsida</taxon>
        <taxon>Poales</taxon>
        <taxon>Poaceae</taxon>
        <taxon>PACMAD clade</taxon>
        <taxon>Arundinoideae</taxon>
        <taxon>Arundineae</taxon>
        <taxon>Arundo</taxon>
    </lineage>
</organism>
<reference evidence="1" key="1">
    <citation type="submission" date="2014-09" db="EMBL/GenBank/DDBJ databases">
        <authorList>
            <person name="Magalhaes I.L.F."/>
            <person name="Oliveira U."/>
            <person name="Santos F.R."/>
            <person name="Vidigal T.H.D.A."/>
            <person name="Brescovit A.D."/>
            <person name="Santos A.J."/>
        </authorList>
    </citation>
    <scope>NUCLEOTIDE SEQUENCE</scope>
    <source>
        <tissue evidence="1">Shoot tissue taken approximately 20 cm above the soil surface</tissue>
    </source>
</reference>
<dbReference type="AlphaFoldDB" id="A0A0A9FFN1"/>
<proteinExistence type="predicted"/>
<accession>A0A0A9FFN1</accession>
<dbReference type="EMBL" id="GBRH01186794">
    <property type="protein sequence ID" value="JAE11102.1"/>
    <property type="molecule type" value="Transcribed_RNA"/>
</dbReference>
<evidence type="ECO:0000313" key="1">
    <source>
        <dbReference type="EMBL" id="JAE11102.1"/>
    </source>
</evidence>
<sequence length="83" mass="8267">MAGHGGKPFILASTRSPTFHCAATAAAAAAAAAAAPRFFRAGGIADLTLDRHRRSEGASVAASATGGSAAGCWGARRRRVQTS</sequence>
<reference evidence="1" key="2">
    <citation type="journal article" date="2015" name="Data Brief">
        <title>Shoot transcriptome of the giant reed, Arundo donax.</title>
        <authorList>
            <person name="Barrero R.A."/>
            <person name="Guerrero F.D."/>
            <person name="Moolhuijzen P."/>
            <person name="Goolsby J.A."/>
            <person name="Tidwell J."/>
            <person name="Bellgard S.E."/>
            <person name="Bellgard M.I."/>
        </authorList>
    </citation>
    <scope>NUCLEOTIDE SEQUENCE</scope>
    <source>
        <tissue evidence="1">Shoot tissue taken approximately 20 cm above the soil surface</tissue>
    </source>
</reference>
<name>A0A0A9FFN1_ARUDO</name>
<protein>
    <submittedName>
        <fullName evidence="1">Uncharacterized protein</fullName>
    </submittedName>
</protein>